<dbReference type="InterPro" id="IPR011044">
    <property type="entry name" value="Quino_amine_DH_bsu"/>
</dbReference>
<feature type="domain" description="Hint" evidence="1">
    <location>
        <begin position="2815"/>
        <end position="2912"/>
    </location>
</feature>
<dbReference type="InterPro" id="IPR032722">
    <property type="entry name" value="Deaminase_XOO_2897"/>
</dbReference>
<dbReference type="Pfam" id="PF05345">
    <property type="entry name" value="He_PIG"/>
    <property type="match status" value="11"/>
</dbReference>
<dbReference type="InterPro" id="IPR036844">
    <property type="entry name" value="Hint_dom_sf"/>
</dbReference>
<dbReference type="CDD" id="cd00081">
    <property type="entry name" value="Hint"/>
    <property type="match status" value="1"/>
</dbReference>
<dbReference type="Proteomes" id="UP000603200">
    <property type="component" value="Unassembled WGS sequence"/>
</dbReference>
<name>A0ABQ4A7U2_9ACTN</name>
<accession>A0ABQ4A7U2</accession>
<reference evidence="2 3" key="1">
    <citation type="submission" date="2021-01" db="EMBL/GenBank/DDBJ databases">
        <title>Whole genome shotgun sequence of Actinoplanes humidus NBRC 14915.</title>
        <authorList>
            <person name="Komaki H."/>
            <person name="Tamura T."/>
        </authorList>
    </citation>
    <scope>NUCLEOTIDE SEQUENCE [LARGE SCALE GENOMIC DNA]</scope>
    <source>
        <strain evidence="2 3">NBRC 14915</strain>
    </source>
</reference>
<dbReference type="Pfam" id="PF07591">
    <property type="entry name" value="PT-HINT"/>
    <property type="match status" value="1"/>
</dbReference>
<dbReference type="InterPro" id="IPR015919">
    <property type="entry name" value="Cadherin-like_sf"/>
</dbReference>
<dbReference type="InterPro" id="IPR015943">
    <property type="entry name" value="WD40/YVTN_repeat-like_dom_sf"/>
</dbReference>
<dbReference type="RefSeq" id="WP_203843751.1">
    <property type="nucleotide sequence ID" value="NZ_BAAATV010000047.1"/>
</dbReference>
<dbReference type="SUPFAM" id="SSF51294">
    <property type="entry name" value="Hedgehog/intein (Hint) domain"/>
    <property type="match status" value="1"/>
</dbReference>
<dbReference type="SUPFAM" id="SSF69304">
    <property type="entry name" value="Tricorn protease N-terminal domain"/>
    <property type="match status" value="1"/>
</dbReference>
<dbReference type="PROSITE" id="PS50818">
    <property type="entry name" value="INTEIN_C_TER"/>
    <property type="match status" value="1"/>
</dbReference>
<dbReference type="Pfam" id="PF14440">
    <property type="entry name" value="XOO_2897-deam"/>
    <property type="match status" value="1"/>
</dbReference>
<proteinExistence type="predicted"/>
<organism evidence="2 3">
    <name type="scientific">Winogradskya humida</name>
    <dbReference type="NCBI Taxonomy" id="113566"/>
    <lineage>
        <taxon>Bacteria</taxon>
        <taxon>Bacillati</taxon>
        <taxon>Actinomycetota</taxon>
        <taxon>Actinomycetes</taxon>
        <taxon>Micromonosporales</taxon>
        <taxon>Micromonosporaceae</taxon>
        <taxon>Winogradskya</taxon>
    </lineage>
</organism>
<dbReference type="InterPro" id="IPR030934">
    <property type="entry name" value="Intein_C"/>
</dbReference>
<dbReference type="SMART" id="SM00306">
    <property type="entry name" value="HintN"/>
    <property type="match status" value="1"/>
</dbReference>
<dbReference type="InterPro" id="IPR003587">
    <property type="entry name" value="Hint_dom_N"/>
</dbReference>
<dbReference type="Gene3D" id="2.170.16.10">
    <property type="entry name" value="Hedgehog/Intein (Hint) domain"/>
    <property type="match status" value="1"/>
</dbReference>
<comment type="caution">
    <text evidence="2">The sequence shown here is derived from an EMBL/GenBank/DDBJ whole genome shotgun (WGS) entry which is preliminary data.</text>
</comment>
<dbReference type="SMART" id="SM00564">
    <property type="entry name" value="PQQ"/>
    <property type="match status" value="6"/>
</dbReference>
<dbReference type="InterPro" id="IPR013783">
    <property type="entry name" value="Ig-like_fold"/>
</dbReference>
<dbReference type="InterPro" id="IPR006141">
    <property type="entry name" value="Intein_N"/>
</dbReference>
<dbReference type="SUPFAM" id="SSF50969">
    <property type="entry name" value="YVTN repeat-like/Quinoprotein amine dehydrogenase"/>
    <property type="match status" value="3"/>
</dbReference>
<dbReference type="EMBL" id="BOMN01000155">
    <property type="protein sequence ID" value="GIE26863.1"/>
    <property type="molecule type" value="Genomic_DNA"/>
</dbReference>
<dbReference type="SUPFAM" id="SSF63825">
    <property type="entry name" value="YWTD domain"/>
    <property type="match status" value="2"/>
</dbReference>
<dbReference type="Gene3D" id="2.60.40.10">
    <property type="entry name" value="Immunoglobulins"/>
    <property type="match status" value="11"/>
</dbReference>
<keyword evidence="3" id="KW-1185">Reference proteome</keyword>
<evidence type="ECO:0000313" key="2">
    <source>
        <dbReference type="EMBL" id="GIE26863.1"/>
    </source>
</evidence>
<sequence length="3104" mass="318157">MYLFARNKVGMESHLRVRTVEPSTPGHSSRRARRITTTVMVCVTAVLATFLQAPAALAAAAPLVAVPAGQFSGVGVPLSGLGMTASGGTPPLAWSATSLPTGLTIDALTGVIKGTATTAGTYAVKVTAKDAANLSNTAAFSWTTGTAPVVATLAAPGYRTSTRSVAISGITHSATGASTPYGWSATGLPTGLTINSSTGAVTGTPAANGSYSVKVTATAASKIPSAPLSYTWDVADALAFTAPATQQGTVGQPTTLTLTASGGTNPFTWTVTGLPAGLTLDTATGVISGTPTTAATSTVSATAKDAVGRTLTRTFSWVVAVGPTVTAPATQNGTTGSATTNLTVTATGGTSPYSWSATGLPTGLAITTAGVISGTPTAAGSSTVTLTAKDATGRTGSKSFTWNVAGPLTFTAPTTQQGTVGQPTTLTLTASGGTNPYTWTVTGLPAGLTATTAGVISGTPTTAATATVSATAKDTVGRTLTRTFSWVVAVGPTVTAPATQNSTTGTAITNLTVTATGGTSPYTWTATGLPTGLAITTAGVISGTPTTASSSTVTLTAKDATGRTGSKSFTWNVAGPLTFTAPPTQQGTVGIASQLTLAATGGAGPYTWTVTGLPAGLTLDTATGVISGTPTTAATSTVSATAKDAVGRTLTGTFTWVVAVPVAATNPGAQTGTVGVASTLTLTATGGTSPYTWSATGLPSGLAITSGGVLSGTPTVAGTARVTATVTDSIGRTSSVAFTVTIKATVAVTNPGEQSSTIGVAAQLTLAATGGDGTYIWKAEGLPAGLTLDTVTGVVSGTPATAATGTVKITATDPSGAAGVLSVSWTVVVPASLSNPGTMQGTLGIEVSQQLTVTGGKAPYAWKADGLPAGLSLAAGTGLISGTPTRGTTATVMVTVTDALKNTSTVTFSFVVVAPSLTLTTPAPDAVDQGQPVAALPITVAESAGPLTWTADGLPDGLTIGSTTGVITGIARSAGTFTVSVAAVSDSGRAGSTSFPWKVYTAPATGPVMDSGTVAELGPDVYSNGVAILGGYAYTVVGYKVVRYDLAAGKDAVAQIVAGGDGYGCGDAGTGGQARFYGGARVIGTDGSLIYVADYNCALRAVTPATGATRTISAPIAPSSTISGHFLYTADSSGRIWRYNLQSGQSTRMFESLSMYGVLAADSNYLWGFNNSDNKLYRLTLDGTSEAKTFPLPSGGVSTARSTGDYVYYTDNRNLLSRISKTDGSLQVVAGDGASGGLLYYTSGIAGDGTYLYTAGEHGLARLTSTGRTFAPPAAGPVMDSATAAGLGPDVYSSGVAVLGGYAYTVVGYKVVRYDLAGGKNTPAQSVAGGDSYGCGDAGTGGQARFYGGARVIGTDGSLIYVADYNCALRAVTPATGATRTISAPIAPSSTIAGHFLYTADSSGRIWRYNLQSGQTVRVFEGVVDMYGVLAADDTYLWGFNNSDNKLYRLSLDGSTPAKTFPLPSGGVSTARSAGEYLYYTDNRNLLSRISKTGGSLQVVAGDGAHDDDLLYFTSGIAGDGTYLYTAGEHGLARLTSTGRTFAPPAAGPVMDSATVAGLGPDAYSNGVAILGGYAYTVVGYRVVRYDLAGGRNAPAQSVAGGDSYGCGDAGNGAQARFYGGARVIGTDGSLIYVADYNCALRAVNPITGATRAVPAPIAAGSTIAGHYLYTADSYGRIWRYNLQSGQTTRMFDGIDMYGVLAADNTYLWAFNNSDNKLYRLALDGSTSTKTFPLPSGGVSTARSAGEYLYYADNRNLLSRISKTDGSLQVVAGDGAHDDDLLYYTSSIASDGTYLYTAGEHGLARLATAPRVFEEPADRAAVDFGDVRPVGTDVSSGGVAVLGGYAYTVVGYRVVRYDLAGGKNAPAQSVAGGDSYGCSDAGNGAQARFYGGARVIGTDGSLIYIADYNCALRAVNPITGATRAVPAPIAPSSTIAGHYLYTADSYGRIWRYNLQTGQTTRMFDGTDMYGVLAADNTYLWAFNNSDNKLYRLALDGTTTATTFSLPSGGVSTARSAGNYLYYTDNRNLLSRISKTDGSLQIVAGDGAHGGLLHTTNGIATDGAYLYTAGDHGLSKLAPVVRTFAPPATGPILDSGVVTRTGPDRWSLGMTVINGYAYTGVGTKVVRVGVVAGADPAPTTIAGGDSYGCDKADVGQGAQARFYNANIIGNDGELIYVNDPNCGLRTVNPQDGTTTTIGPAVGGRTAVAGQFLYSTDSAGKISRYDLGSGVTTRVFDDVTVNGPLAADGNYLWGFDNAGTLRGLALNGNAAENKKFSMPSNMVFAALSVGDYIYFVDGQNLLSRISKGTGSLQIVAGDGAHNDALLSTTMGIAADGSDLYTAGEHGLYKISTASRGFTDPIADGEGPSLGIDSPEKKIVSLPGSLSGVAVVGWYAFTASGSTVSKTNIYTGETRTVAGGNNGCGDASTGAQATFYSASVVGFDGSLIYVFDSSCGLRAVNPVTGSTRTLRAQANQRSSIAGEYLYTINSSNTLYQYGLKSGVTNKVMQNLPAGALMAASESGVFIVDGTTKTTVLVEETGGKQVEGWIGVVSKTTANLQYRVMGSYMAYADHALYVMADVSQQQGPQPPLRLTRIDVIGAMNVIGESSGVSDGTNAGFAVTNTDIYRLNNMPSGTTNLVRTHTGGVPDENPTFQVDLTLYVEDGTPFIPVTHAEDKDYFGGHALFWDPKTGLCVAQCQGIKTLAQEYFDRPGSKEGPWLCSAVFDDCTVEDYEEYLVHHFVDEAGYYEHSGDLSLDGKKSIFAEKCAEYAIRSSFCEVDSETLDGVVKKAETIYDVLDLIRDFLRSRGGGIEGCVPHNSFRGDTRVLMANGETTAIQDIRPGQQVLASDPTIQKTASEPVTAVHVNTDTELTDLTLTDGSVIHTTAHHLFWTPGTREWTDAEDLVTGTILSGTDGGTIIVESLRNFAGSMAMYNLTVDNLHTYYVLGGTQPVLVHNTDCPQISLGASHSDMAQVAMDYRMRNRVDTGQNVAVFRTGEGADVTYHVAQNVPGGSHSEQLLSDYLKKNNISPDSVTGIYSERIPCSGRKACSRVVAGYRNAEQQFSLNSDQFGLDVKLDNKNKIGAAMSEYKGPSSAMPDVTTIKPVS</sequence>
<gene>
    <name evidence="2" type="ORF">Ahu01nite_099650</name>
</gene>
<dbReference type="SUPFAM" id="SSF49313">
    <property type="entry name" value="Cadherin-like"/>
    <property type="match status" value="10"/>
</dbReference>
<evidence type="ECO:0000313" key="3">
    <source>
        <dbReference type="Proteomes" id="UP000603200"/>
    </source>
</evidence>
<dbReference type="PROSITE" id="PS50817">
    <property type="entry name" value="INTEIN_N_TER"/>
    <property type="match status" value="1"/>
</dbReference>
<evidence type="ECO:0000259" key="1">
    <source>
        <dbReference type="SMART" id="SM00306"/>
    </source>
</evidence>
<protein>
    <recommendedName>
        <fullName evidence="1">Hint domain-containing protein</fullName>
    </recommendedName>
</protein>
<dbReference type="Gene3D" id="2.130.10.10">
    <property type="entry name" value="YVTN repeat-like/Quinoprotein amine dehydrogenase"/>
    <property type="match status" value="3"/>
</dbReference>
<dbReference type="InterPro" id="IPR018391">
    <property type="entry name" value="PQQ_b-propeller_rpt"/>
</dbReference>